<keyword evidence="2" id="KW-1185">Reference proteome</keyword>
<gene>
    <name evidence="1" type="ORF">NEF87_003947</name>
</gene>
<proteinExistence type="predicted"/>
<evidence type="ECO:0000313" key="1">
    <source>
        <dbReference type="EMBL" id="UYP47662.1"/>
    </source>
</evidence>
<dbReference type="EMBL" id="CP104013">
    <property type="protein sequence ID" value="UYP47662.1"/>
    <property type="molecule type" value="Genomic_DNA"/>
</dbReference>
<dbReference type="Proteomes" id="UP001208689">
    <property type="component" value="Chromosome"/>
</dbReference>
<reference evidence="1" key="1">
    <citation type="submission" date="2022-09" db="EMBL/GenBank/DDBJ databases">
        <title>Actin cytoskeleton and complex cell architecture in an #Asgard archaeon.</title>
        <authorList>
            <person name="Ponce Toledo R.I."/>
            <person name="Schleper C."/>
            <person name="Rodrigues Oliveira T."/>
            <person name="Wollweber F."/>
            <person name="Xu J."/>
            <person name="Rittmann S."/>
            <person name="Klingl A."/>
            <person name="Pilhofer M."/>
        </authorList>
    </citation>
    <scope>NUCLEOTIDE SEQUENCE</scope>
    <source>
        <strain evidence="1">B-35</strain>
    </source>
</reference>
<protein>
    <submittedName>
        <fullName evidence="1">Uncharacterized protein</fullName>
    </submittedName>
</protein>
<sequence>MVTQKKFFKCNSCGLEQNLDQSVHITLKYCVSCYNKEQIHRESMRKINMYIALLKEKNKYSKIRRQKIQDIIRINELILPLTIFQLEDGEVLDYLHESRRNAFKSGLKQITEKYNLSLNPDIITHELINKLEPIWKFRRVPTSQKLDERLSPLDPFIDKPIKEKQLFFKDIKKAITMPYFTKVKGKYLIKQMAPFKFKDSYILKTIKTYRKAIEKAATQPEQFRRFLKALGMNCQFQTIDDRLKLGIQEYARDVSEDQIKILTNRMISEIDQAENSFLIPNIAKHIMDNHERLFEKWFCYILPFDKSRFMSVQAKTGSRTDFVVRLQYHFRKYELKMIYDALWESSEYLVRAKTEQKLAKIKKDSSLAPEQKKLKIAKALERLEKNLAADKLQQTREQNAKGSPMVARFLLLNSEKAFNMVLDKIIRYHYKRLNLTTPVSYITNVLESGAEEKKGELKAFYMIQSREW</sequence>
<name>A0ABY6HZA1_9ARCH</name>
<evidence type="ECO:0000313" key="2">
    <source>
        <dbReference type="Proteomes" id="UP001208689"/>
    </source>
</evidence>
<accession>A0ABY6HZA1</accession>
<organism evidence="1 2">
    <name type="scientific">Candidatus Lokiarchaeum ossiferum</name>
    <dbReference type="NCBI Taxonomy" id="2951803"/>
    <lineage>
        <taxon>Archaea</taxon>
        <taxon>Promethearchaeati</taxon>
        <taxon>Promethearchaeota</taxon>
        <taxon>Promethearchaeia</taxon>
        <taxon>Promethearchaeales</taxon>
        <taxon>Promethearchaeaceae</taxon>
        <taxon>Candidatus Lokiarchaeum</taxon>
    </lineage>
</organism>